<dbReference type="Proteomes" id="UP000507470">
    <property type="component" value="Unassembled WGS sequence"/>
</dbReference>
<name>A0A6J8DLU0_MYTCO</name>
<evidence type="ECO:0000313" key="3">
    <source>
        <dbReference type="Proteomes" id="UP000507470"/>
    </source>
</evidence>
<keyword evidence="3" id="KW-1185">Reference proteome</keyword>
<feature type="region of interest" description="Disordered" evidence="1">
    <location>
        <begin position="79"/>
        <end position="101"/>
    </location>
</feature>
<dbReference type="GO" id="GO:0005634">
    <property type="term" value="C:nucleus"/>
    <property type="evidence" value="ECO:0007669"/>
    <property type="project" value="TreeGrafter"/>
</dbReference>
<evidence type="ECO:0000256" key="1">
    <source>
        <dbReference type="SAM" id="MobiDB-lite"/>
    </source>
</evidence>
<dbReference type="OrthoDB" id="9900437at2759"/>
<evidence type="ECO:0008006" key="4">
    <source>
        <dbReference type="Google" id="ProtNLM"/>
    </source>
</evidence>
<protein>
    <recommendedName>
        <fullName evidence="4">Nuclear apoptosis-inducing factor 1</fullName>
    </recommendedName>
</protein>
<dbReference type="EMBL" id="CACVKT020007611">
    <property type="protein sequence ID" value="CAC5408905.1"/>
    <property type="molecule type" value="Genomic_DNA"/>
</dbReference>
<dbReference type="AlphaFoldDB" id="A0A6J8DLU0"/>
<gene>
    <name evidence="2" type="ORF">MCOR_42250</name>
</gene>
<dbReference type="PANTHER" id="PTHR23098:SF16">
    <property type="entry name" value="REGULATORY PROTEIN ZESTE"/>
    <property type="match status" value="1"/>
</dbReference>
<proteinExistence type="predicted"/>
<evidence type="ECO:0000313" key="2">
    <source>
        <dbReference type="EMBL" id="CAC5408905.1"/>
    </source>
</evidence>
<accession>A0A6J8DLU0</accession>
<organism evidence="2 3">
    <name type="scientific">Mytilus coruscus</name>
    <name type="common">Sea mussel</name>
    <dbReference type="NCBI Taxonomy" id="42192"/>
    <lineage>
        <taxon>Eukaryota</taxon>
        <taxon>Metazoa</taxon>
        <taxon>Spiralia</taxon>
        <taxon>Lophotrochozoa</taxon>
        <taxon>Mollusca</taxon>
        <taxon>Bivalvia</taxon>
        <taxon>Autobranchia</taxon>
        <taxon>Pteriomorphia</taxon>
        <taxon>Mytilida</taxon>
        <taxon>Mytiloidea</taxon>
        <taxon>Mytilidae</taxon>
        <taxon>Mytilinae</taxon>
        <taxon>Mytilus</taxon>
    </lineage>
</organism>
<dbReference type="PANTHER" id="PTHR23098">
    <property type="entry name" value="AGAP001331-PA-RELATED"/>
    <property type="match status" value="1"/>
</dbReference>
<reference evidence="2 3" key="1">
    <citation type="submission" date="2020-06" db="EMBL/GenBank/DDBJ databases">
        <authorList>
            <person name="Li R."/>
            <person name="Bekaert M."/>
        </authorList>
    </citation>
    <scope>NUCLEOTIDE SEQUENCE [LARGE SCALE GENOMIC DNA]</scope>
    <source>
        <strain evidence="3">wild</strain>
    </source>
</reference>
<sequence>MNTCKLLLAEIRERLQMKDFVKQHKYYWQVVKCWTNNIKKKTWDGICTKINSSNTHHQKTVEEIWKKWTTYISNAKNKVAHNRREAGKTGGGPPPEDISSMEDQVEGTIGDTPIDGIDGGTDTGAFTETSMHWSMLSCSSSRRSFFSSADEADCHYEFTECLTCHFRSFNQWCYSNTTSPTKHITPSTSMEDNDSNQLIQIVKTRLDIEKERLQVEKDTLRLKEER</sequence>